<dbReference type="InterPro" id="IPR003807">
    <property type="entry name" value="DUF202"/>
</dbReference>
<dbReference type="PANTHER" id="PTHR34187">
    <property type="entry name" value="FGR18P"/>
    <property type="match status" value="1"/>
</dbReference>
<sequence>MESPPPIENQPQENPPPAVSLEHGSPKGSVDLDPTAAPTPASAGSDLPTTSQPVESRTREYLSNERTYLSWMRTAISLMGIGVILGRIHAARPPLAPNPSRTWQLGIIFAVVGLITVFLSTQHYLAIRREISDDSDEITERWVIVFSIAVLLIGSGILYYVLA</sequence>
<keyword evidence="3 7" id="KW-0812">Transmembrane</keyword>
<feature type="transmembrane region" description="Helical" evidence="7">
    <location>
        <begin position="142"/>
        <end position="162"/>
    </location>
</feature>
<dbReference type="InterPro" id="IPR052053">
    <property type="entry name" value="IM_YidH-like"/>
</dbReference>
<evidence type="ECO:0000256" key="2">
    <source>
        <dbReference type="ARBA" id="ARBA00022475"/>
    </source>
</evidence>
<name>A0AA97AJT2_9CYAN</name>
<keyword evidence="5 7" id="KW-0472">Membrane</keyword>
<evidence type="ECO:0000256" key="1">
    <source>
        <dbReference type="ARBA" id="ARBA00004651"/>
    </source>
</evidence>
<organism evidence="9">
    <name type="scientific">Leptolyngbya sp. NK1-12</name>
    <dbReference type="NCBI Taxonomy" id="2547451"/>
    <lineage>
        <taxon>Bacteria</taxon>
        <taxon>Bacillati</taxon>
        <taxon>Cyanobacteriota</taxon>
        <taxon>Cyanophyceae</taxon>
        <taxon>Leptolyngbyales</taxon>
        <taxon>Leptolyngbyaceae</taxon>
        <taxon>Leptolyngbya group</taxon>
        <taxon>Leptolyngbya</taxon>
    </lineage>
</organism>
<dbReference type="Pfam" id="PF02656">
    <property type="entry name" value="DUF202"/>
    <property type="match status" value="1"/>
</dbReference>
<dbReference type="GO" id="GO:0005886">
    <property type="term" value="C:plasma membrane"/>
    <property type="evidence" value="ECO:0007669"/>
    <property type="project" value="UniProtKB-SubCell"/>
</dbReference>
<dbReference type="PANTHER" id="PTHR34187:SF2">
    <property type="entry name" value="DUF202 DOMAIN-CONTAINING PROTEIN"/>
    <property type="match status" value="1"/>
</dbReference>
<evidence type="ECO:0000256" key="3">
    <source>
        <dbReference type="ARBA" id="ARBA00022692"/>
    </source>
</evidence>
<comment type="subcellular location">
    <subcellularLocation>
        <location evidence="1">Cell membrane</location>
        <topology evidence="1">Multi-pass membrane protein</topology>
    </subcellularLocation>
</comment>
<feature type="compositionally biased region" description="Pro residues" evidence="6">
    <location>
        <begin position="1"/>
        <end position="18"/>
    </location>
</feature>
<evidence type="ECO:0000256" key="6">
    <source>
        <dbReference type="SAM" id="MobiDB-lite"/>
    </source>
</evidence>
<proteinExistence type="predicted"/>
<dbReference type="RefSeq" id="WP_316436573.1">
    <property type="nucleotide sequence ID" value="NZ_CP053587.1"/>
</dbReference>
<evidence type="ECO:0000256" key="4">
    <source>
        <dbReference type="ARBA" id="ARBA00022989"/>
    </source>
</evidence>
<dbReference type="EMBL" id="CP053587">
    <property type="protein sequence ID" value="WNZ26984.1"/>
    <property type="molecule type" value="Genomic_DNA"/>
</dbReference>
<keyword evidence="4 7" id="KW-1133">Transmembrane helix</keyword>
<feature type="transmembrane region" description="Helical" evidence="7">
    <location>
        <begin position="102"/>
        <end position="121"/>
    </location>
</feature>
<protein>
    <submittedName>
        <fullName evidence="9">DUF202 domain-containing protein</fullName>
    </submittedName>
</protein>
<keyword evidence="2" id="KW-1003">Cell membrane</keyword>
<feature type="transmembrane region" description="Helical" evidence="7">
    <location>
        <begin position="68"/>
        <end position="90"/>
    </location>
</feature>
<accession>A0AA97AJT2</accession>
<evidence type="ECO:0000256" key="7">
    <source>
        <dbReference type="SAM" id="Phobius"/>
    </source>
</evidence>
<evidence type="ECO:0000259" key="8">
    <source>
        <dbReference type="Pfam" id="PF02656"/>
    </source>
</evidence>
<gene>
    <name evidence="9" type="ORF">HJG54_29110</name>
</gene>
<evidence type="ECO:0000256" key="5">
    <source>
        <dbReference type="ARBA" id="ARBA00023136"/>
    </source>
</evidence>
<feature type="domain" description="DUF202" evidence="8">
    <location>
        <begin position="59"/>
        <end position="129"/>
    </location>
</feature>
<dbReference type="AlphaFoldDB" id="A0AA97AJT2"/>
<reference evidence="9" key="1">
    <citation type="submission" date="2020-05" db="EMBL/GenBank/DDBJ databases">
        <authorList>
            <person name="Zhu T."/>
            <person name="Keshari N."/>
            <person name="Lu X."/>
        </authorList>
    </citation>
    <scope>NUCLEOTIDE SEQUENCE</scope>
    <source>
        <strain evidence="9">NK1-12</strain>
    </source>
</reference>
<feature type="region of interest" description="Disordered" evidence="6">
    <location>
        <begin position="1"/>
        <end position="59"/>
    </location>
</feature>
<evidence type="ECO:0000313" key="9">
    <source>
        <dbReference type="EMBL" id="WNZ26984.1"/>
    </source>
</evidence>